<comment type="subunit">
    <text evidence="8">Homodimer.</text>
</comment>
<dbReference type="InterPro" id="IPR027031">
    <property type="entry name" value="Gly-tRNA_synthase/POLG2"/>
</dbReference>
<dbReference type="PANTHER" id="PTHR10745">
    <property type="entry name" value="GLYCYL-TRNA SYNTHETASE/DNA POLYMERASE SUBUNIT GAMMA-2"/>
    <property type="match status" value="1"/>
</dbReference>
<proteinExistence type="inferred from homology"/>
<evidence type="ECO:0000256" key="1">
    <source>
        <dbReference type="ARBA" id="ARBA00008226"/>
    </source>
</evidence>
<evidence type="ECO:0000256" key="8">
    <source>
        <dbReference type="HAMAP-Rule" id="MF_00253"/>
    </source>
</evidence>
<dbReference type="PANTHER" id="PTHR10745:SF8">
    <property type="entry name" value="DNA POLYMERASE SUBUNIT GAMMA-2, MITOCHONDRIAL"/>
    <property type="match status" value="1"/>
</dbReference>
<sequence length="514" mass="59738">MAKQDDDFKRVISHAKEYGYVFQSSEIYDGLSAVYDYAQNGAELKKNIREYWWMAMVQLHDDIVGIDASIFMHPTTWKASGHVDAFNDPLIDNKDSKKRYRADTLVEDHVAKIENKIDKEVAKAEKRFGDKFDKEQFLATNQRVVEYQEQASAILKRLGKSLEAEDLVDVKKLIEELDIACPMSGSKNWTEVKQFNLMFGTKLGATAESAMDLYLRPETAQGIFVNFLNVQKTGRMKIPFGIAQTGKAFRNEIVARQFIFRMREFEQMEMQYFVKPGTQKEWYEKWKEIRMKWHLSLGLGEENYRFHNHEKLAHYADAAADIEFRFPFGFKELEGIHSRTDFDLSSHEKYSGKKLQFFDHETRESYVPYVVETSIGLDRMFLAVFSNSLKEEELENGSTRTVLQLPAVLAPTKAAVFPLLKKDGLPEVAKEIIEDLKWDFNVEYDEKDAVGRRYRRQDANGTPFCITVDHQTLEDNTVTIRHRDSMEQQRVAISEIKAIIHKEVDMKSWLKKMG</sequence>
<accession>A0A831QPJ5</accession>
<keyword evidence="4 8" id="KW-0547">Nucleotide-binding</keyword>
<evidence type="ECO:0000256" key="3">
    <source>
        <dbReference type="ARBA" id="ARBA00022598"/>
    </source>
</evidence>
<dbReference type="PROSITE" id="PS50862">
    <property type="entry name" value="AA_TRNA_LIGASE_II"/>
    <property type="match status" value="1"/>
</dbReference>
<keyword evidence="6 8" id="KW-0648">Protein biosynthesis</keyword>
<comment type="function">
    <text evidence="8">Catalyzes the attachment of glycine to tRNA(Gly).</text>
</comment>
<organism evidence="10">
    <name type="scientific">Pricia antarctica</name>
    <dbReference type="NCBI Taxonomy" id="641691"/>
    <lineage>
        <taxon>Bacteria</taxon>
        <taxon>Pseudomonadati</taxon>
        <taxon>Bacteroidota</taxon>
        <taxon>Flavobacteriia</taxon>
        <taxon>Flavobacteriales</taxon>
        <taxon>Flavobacteriaceae</taxon>
        <taxon>Pricia</taxon>
    </lineage>
</organism>
<feature type="binding site" evidence="8">
    <location>
        <position position="218"/>
    </location>
    <ligand>
        <name>substrate</name>
    </ligand>
</feature>
<comment type="similarity">
    <text evidence="1 8">Belongs to the class-II aminoacyl-tRNA synthetase family.</text>
</comment>
<evidence type="ECO:0000256" key="2">
    <source>
        <dbReference type="ARBA" id="ARBA00022490"/>
    </source>
</evidence>
<evidence type="ECO:0000256" key="5">
    <source>
        <dbReference type="ARBA" id="ARBA00022840"/>
    </source>
</evidence>
<feature type="binding site" evidence="8">
    <location>
        <begin position="332"/>
        <end position="333"/>
    </location>
    <ligand>
        <name>ATP</name>
        <dbReference type="ChEBI" id="CHEBI:30616"/>
    </ligand>
</feature>
<feature type="binding site" evidence="8">
    <location>
        <begin position="250"/>
        <end position="252"/>
    </location>
    <ligand>
        <name>ATP</name>
        <dbReference type="ChEBI" id="CHEBI:30616"/>
    </ligand>
</feature>
<keyword evidence="7 8" id="KW-0030">Aminoacyl-tRNA synthetase</keyword>
<protein>
    <recommendedName>
        <fullName evidence="8">Glycine--tRNA ligase</fullName>
        <ecNumber evidence="8">6.1.1.14</ecNumber>
    </recommendedName>
    <alternativeName>
        <fullName evidence="8">Glycyl-tRNA synthetase</fullName>
        <shortName evidence="8">GlyRS</shortName>
    </alternativeName>
</protein>
<dbReference type="InterPro" id="IPR004154">
    <property type="entry name" value="Anticodon-bd"/>
</dbReference>
<evidence type="ECO:0000256" key="7">
    <source>
        <dbReference type="ARBA" id="ARBA00023146"/>
    </source>
</evidence>
<dbReference type="InterPro" id="IPR006195">
    <property type="entry name" value="aa-tRNA-synth_II"/>
</dbReference>
<dbReference type="Pfam" id="PF00587">
    <property type="entry name" value="tRNA-synt_2b"/>
    <property type="match status" value="1"/>
</dbReference>
<dbReference type="InterPro" id="IPR036621">
    <property type="entry name" value="Anticodon-bd_dom_sf"/>
</dbReference>
<dbReference type="InterPro" id="IPR002315">
    <property type="entry name" value="tRNA-synt_gly"/>
</dbReference>
<evidence type="ECO:0000259" key="9">
    <source>
        <dbReference type="PROSITE" id="PS50862"/>
    </source>
</evidence>
<dbReference type="InterPro" id="IPR045864">
    <property type="entry name" value="aa-tRNA-synth_II/BPL/LPL"/>
</dbReference>
<evidence type="ECO:0000313" key="10">
    <source>
        <dbReference type="EMBL" id="HEA20406.1"/>
    </source>
</evidence>
<gene>
    <name evidence="8" type="primary">glyQS</name>
    <name evidence="10" type="ORF">ENH87_05760</name>
</gene>
<dbReference type="GO" id="GO:0070062">
    <property type="term" value="C:extracellular exosome"/>
    <property type="evidence" value="ECO:0007669"/>
    <property type="project" value="UniProtKB-ARBA"/>
</dbReference>
<keyword evidence="2 8" id="KW-0963">Cytoplasm</keyword>
<dbReference type="SUPFAM" id="SSF55681">
    <property type="entry name" value="Class II aaRS and biotin synthetases"/>
    <property type="match status" value="1"/>
</dbReference>
<feature type="domain" description="Aminoacyl-transfer RNA synthetases class-II family profile" evidence="9">
    <location>
        <begin position="177"/>
        <end position="418"/>
    </location>
</feature>
<dbReference type="Gene3D" id="3.30.40.230">
    <property type="match status" value="1"/>
</dbReference>
<evidence type="ECO:0000256" key="4">
    <source>
        <dbReference type="ARBA" id="ARBA00022741"/>
    </source>
</evidence>
<dbReference type="GO" id="GO:0004820">
    <property type="term" value="F:glycine-tRNA ligase activity"/>
    <property type="evidence" value="ECO:0007669"/>
    <property type="project" value="UniProtKB-UniRule"/>
</dbReference>
<dbReference type="GO" id="GO:0005737">
    <property type="term" value="C:cytoplasm"/>
    <property type="evidence" value="ECO:0007669"/>
    <property type="project" value="UniProtKB-SubCell"/>
</dbReference>
<dbReference type="Gene3D" id="3.40.50.800">
    <property type="entry name" value="Anticodon-binding domain"/>
    <property type="match status" value="1"/>
</dbReference>
<dbReference type="InterPro" id="IPR022961">
    <property type="entry name" value="Gly_tRNA_ligase_bac"/>
</dbReference>
<dbReference type="Proteomes" id="UP000886191">
    <property type="component" value="Unassembled WGS sequence"/>
</dbReference>
<keyword evidence="5 8" id="KW-0067">ATP-binding</keyword>
<keyword evidence="3 8" id="KW-0436">Ligase</keyword>
<feature type="binding site" evidence="8">
    <location>
        <begin position="376"/>
        <end position="379"/>
    </location>
    <ligand>
        <name>ATP</name>
        <dbReference type="ChEBI" id="CHEBI:30616"/>
    </ligand>
</feature>
<dbReference type="NCBIfam" id="TIGR00389">
    <property type="entry name" value="glyS_dimeric"/>
    <property type="match status" value="1"/>
</dbReference>
<dbReference type="EC" id="6.1.1.14" evidence="8"/>
<dbReference type="CDD" id="cd00774">
    <property type="entry name" value="GlyRS-like_core"/>
    <property type="match status" value="1"/>
</dbReference>
<dbReference type="GO" id="GO:1990742">
    <property type="term" value="C:microvesicle"/>
    <property type="evidence" value="ECO:0007669"/>
    <property type="project" value="UniProtKB-ARBA"/>
</dbReference>
<comment type="caution">
    <text evidence="10">The sequence shown here is derived from an EMBL/GenBank/DDBJ whole genome shotgun (WGS) entry which is preliminary data.</text>
</comment>
<dbReference type="Pfam" id="PF03129">
    <property type="entry name" value="HGTP_anticodon"/>
    <property type="match status" value="1"/>
</dbReference>
<dbReference type="FunFam" id="3.40.50.800:FF:000002">
    <property type="entry name" value="Glycine--tRNA ligase"/>
    <property type="match status" value="1"/>
</dbReference>
<dbReference type="NCBIfam" id="NF003211">
    <property type="entry name" value="PRK04173.1"/>
    <property type="match status" value="1"/>
</dbReference>
<dbReference type="AlphaFoldDB" id="A0A831QPJ5"/>
<feature type="binding site" evidence="8">
    <location>
        <position position="101"/>
    </location>
    <ligand>
        <name>substrate</name>
    </ligand>
</feature>
<name>A0A831QPJ5_9FLAO</name>
<dbReference type="GO" id="GO:0004081">
    <property type="term" value="F:bis(5'-nucleosyl)-tetraphosphatase (asymmetrical) activity"/>
    <property type="evidence" value="ECO:0007669"/>
    <property type="project" value="UniProtKB-ARBA"/>
</dbReference>
<dbReference type="EMBL" id="DRGL01000023">
    <property type="protein sequence ID" value="HEA20406.1"/>
    <property type="molecule type" value="Genomic_DNA"/>
</dbReference>
<comment type="subcellular location">
    <subcellularLocation>
        <location evidence="8">Cytoplasm</location>
    </subcellularLocation>
</comment>
<dbReference type="GO" id="GO:0005524">
    <property type="term" value="F:ATP binding"/>
    <property type="evidence" value="ECO:0007669"/>
    <property type="project" value="UniProtKB-UniRule"/>
</dbReference>
<dbReference type="CDD" id="cd00858">
    <property type="entry name" value="GlyRS_anticodon"/>
    <property type="match status" value="1"/>
</dbReference>
<feature type="binding site" evidence="8">
    <location>
        <begin position="372"/>
        <end position="376"/>
    </location>
    <ligand>
        <name>substrate</name>
    </ligand>
</feature>
<comment type="catalytic activity">
    <reaction evidence="8">
        <text>tRNA(Gly) + glycine + ATP = glycyl-tRNA(Gly) + AMP + diphosphate</text>
        <dbReference type="Rhea" id="RHEA:16013"/>
        <dbReference type="Rhea" id="RHEA-COMP:9664"/>
        <dbReference type="Rhea" id="RHEA-COMP:9683"/>
        <dbReference type="ChEBI" id="CHEBI:30616"/>
        <dbReference type="ChEBI" id="CHEBI:33019"/>
        <dbReference type="ChEBI" id="CHEBI:57305"/>
        <dbReference type="ChEBI" id="CHEBI:78442"/>
        <dbReference type="ChEBI" id="CHEBI:78522"/>
        <dbReference type="ChEBI" id="CHEBI:456215"/>
        <dbReference type="EC" id="6.1.1.14"/>
    </reaction>
</comment>
<reference evidence="10" key="1">
    <citation type="journal article" date="2020" name="mSystems">
        <title>Genome- and Community-Level Interaction Insights into Carbon Utilization and Element Cycling Functions of Hydrothermarchaeota in Hydrothermal Sediment.</title>
        <authorList>
            <person name="Zhou Z."/>
            <person name="Liu Y."/>
            <person name="Xu W."/>
            <person name="Pan J."/>
            <person name="Luo Z.H."/>
            <person name="Li M."/>
        </authorList>
    </citation>
    <scope>NUCLEOTIDE SEQUENCE [LARGE SCALE GENOMIC DNA]</scope>
    <source>
        <strain evidence="10">HyVt-345</strain>
    </source>
</reference>
<dbReference type="InterPro" id="IPR033731">
    <property type="entry name" value="GlyRS-like_core"/>
</dbReference>
<dbReference type="GO" id="GO:0006426">
    <property type="term" value="P:glycyl-tRNA aminoacylation"/>
    <property type="evidence" value="ECO:0007669"/>
    <property type="project" value="UniProtKB-UniRule"/>
</dbReference>
<feature type="binding site" evidence="8">
    <location>
        <begin position="265"/>
        <end position="269"/>
    </location>
    <ligand>
        <name>substrate</name>
    </ligand>
</feature>
<dbReference type="GO" id="GO:0015966">
    <property type="term" value="P:diadenosine tetraphosphate biosynthetic process"/>
    <property type="evidence" value="ECO:0007669"/>
    <property type="project" value="UniProtKB-ARBA"/>
</dbReference>
<evidence type="ECO:0000256" key="6">
    <source>
        <dbReference type="ARBA" id="ARBA00022917"/>
    </source>
</evidence>
<dbReference type="InterPro" id="IPR002314">
    <property type="entry name" value="aa-tRNA-synt_IIb"/>
</dbReference>
<dbReference type="Gene3D" id="3.30.930.10">
    <property type="entry name" value="Bira Bifunctional Protein, Domain 2"/>
    <property type="match status" value="1"/>
</dbReference>
<feature type="binding site" evidence="8">
    <location>
        <begin position="260"/>
        <end position="265"/>
    </location>
    <ligand>
        <name>ATP</name>
        <dbReference type="ChEBI" id="CHEBI:30616"/>
    </ligand>
</feature>
<dbReference type="HAMAP" id="MF_00253_B">
    <property type="entry name" value="Gly_tRNA_synth_B"/>
    <property type="match status" value="1"/>
</dbReference>
<dbReference type="PRINTS" id="PR01043">
    <property type="entry name" value="TRNASYNTHGLY"/>
</dbReference>
<dbReference type="SUPFAM" id="SSF52954">
    <property type="entry name" value="Class II aaRS ABD-related"/>
    <property type="match status" value="1"/>
</dbReference>